<feature type="domain" description="F-box" evidence="3">
    <location>
        <begin position="27"/>
        <end position="79"/>
    </location>
</feature>
<feature type="transmembrane region" description="Helical" evidence="2">
    <location>
        <begin position="153"/>
        <end position="175"/>
    </location>
</feature>
<protein>
    <recommendedName>
        <fullName evidence="3">F-box domain-containing protein</fullName>
    </recommendedName>
</protein>
<keyword evidence="2" id="KW-0812">Transmembrane</keyword>
<dbReference type="SUPFAM" id="SSF81383">
    <property type="entry name" value="F-box domain"/>
    <property type="match status" value="1"/>
</dbReference>
<dbReference type="InterPro" id="IPR055411">
    <property type="entry name" value="LRR_FXL15/At3g58940/PEG3-like"/>
</dbReference>
<dbReference type="SUPFAM" id="SSF52058">
    <property type="entry name" value="L domain-like"/>
    <property type="match status" value="1"/>
</dbReference>
<keyword evidence="2" id="KW-1133">Transmembrane helix</keyword>
<accession>A0AA38YKC2</accession>
<feature type="region of interest" description="Disordered" evidence="1">
    <location>
        <begin position="1"/>
        <end position="26"/>
    </location>
</feature>
<reference evidence="4 5" key="1">
    <citation type="journal article" date="2023" name="BMC Biotechnol.">
        <title>Vitis rotundifolia cv Carlos genome sequencing.</title>
        <authorList>
            <person name="Huff M."/>
            <person name="Hulse-Kemp A."/>
            <person name="Scheffler B."/>
            <person name="Youngblood R."/>
            <person name="Simpson S."/>
            <person name="Babiker E."/>
            <person name="Staton M."/>
        </authorList>
    </citation>
    <scope>NUCLEOTIDE SEQUENCE [LARGE SCALE GENOMIC DNA]</scope>
    <source>
        <tissue evidence="4">Leaf</tissue>
    </source>
</reference>
<name>A0AA38YKC2_VITRO</name>
<dbReference type="AlphaFoldDB" id="A0AA38YKC2"/>
<dbReference type="SMART" id="SM00256">
    <property type="entry name" value="FBOX"/>
    <property type="match status" value="1"/>
</dbReference>
<dbReference type="PANTHER" id="PTHR31900">
    <property type="entry name" value="F-BOX/RNI SUPERFAMILY PROTEIN-RELATED"/>
    <property type="match status" value="1"/>
</dbReference>
<dbReference type="PANTHER" id="PTHR31900:SF32">
    <property type="entry name" value="F-BOX_RNI_FBD-LIKE DOMAIN PROTEIN"/>
    <property type="match status" value="1"/>
</dbReference>
<evidence type="ECO:0000256" key="2">
    <source>
        <dbReference type="SAM" id="Phobius"/>
    </source>
</evidence>
<evidence type="ECO:0000313" key="5">
    <source>
        <dbReference type="Proteomes" id="UP001168098"/>
    </source>
</evidence>
<dbReference type="PROSITE" id="PS50181">
    <property type="entry name" value="FBOX"/>
    <property type="match status" value="1"/>
</dbReference>
<comment type="caution">
    <text evidence="4">The sequence shown here is derived from an EMBL/GenBank/DDBJ whole genome shotgun (WGS) entry which is preliminary data.</text>
</comment>
<evidence type="ECO:0000256" key="1">
    <source>
        <dbReference type="SAM" id="MobiDB-lite"/>
    </source>
</evidence>
<dbReference type="Pfam" id="PF24758">
    <property type="entry name" value="LRR_At5g56370"/>
    <property type="match status" value="1"/>
</dbReference>
<gene>
    <name evidence="4" type="ORF">PVL29_025633</name>
</gene>
<dbReference type="InterPro" id="IPR053781">
    <property type="entry name" value="F-box_AtFBL13-like"/>
</dbReference>
<dbReference type="InterPro" id="IPR036047">
    <property type="entry name" value="F-box-like_dom_sf"/>
</dbReference>
<organism evidence="4 5">
    <name type="scientific">Vitis rotundifolia</name>
    <name type="common">Muscadine grape</name>
    <dbReference type="NCBI Taxonomy" id="103349"/>
    <lineage>
        <taxon>Eukaryota</taxon>
        <taxon>Viridiplantae</taxon>
        <taxon>Streptophyta</taxon>
        <taxon>Embryophyta</taxon>
        <taxon>Tracheophyta</taxon>
        <taxon>Spermatophyta</taxon>
        <taxon>Magnoliopsida</taxon>
        <taxon>eudicotyledons</taxon>
        <taxon>Gunneridae</taxon>
        <taxon>Pentapetalae</taxon>
        <taxon>rosids</taxon>
        <taxon>Vitales</taxon>
        <taxon>Vitaceae</taxon>
        <taxon>Viteae</taxon>
        <taxon>Vitis</taxon>
    </lineage>
</organism>
<evidence type="ECO:0000259" key="3">
    <source>
        <dbReference type="PROSITE" id="PS50181"/>
    </source>
</evidence>
<dbReference type="Proteomes" id="UP001168098">
    <property type="component" value="Unassembled WGS sequence"/>
</dbReference>
<dbReference type="Pfam" id="PF00646">
    <property type="entry name" value="F-box"/>
    <property type="match status" value="1"/>
</dbReference>
<feature type="compositionally biased region" description="Polar residues" evidence="1">
    <location>
        <begin position="14"/>
        <end position="26"/>
    </location>
</feature>
<dbReference type="EMBL" id="JARBHA010000019">
    <property type="protein sequence ID" value="KAJ9672064.1"/>
    <property type="molecule type" value="Genomic_DNA"/>
</dbReference>
<keyword evidence="5" id="KW-1185">Reference proteome</keyword>
<keyword evidence="2" id="KW-0472">Membrane</keyword>
<dbReference type="InterPro" id="IPR001810">
    <property type="entry name" value="F-box_dom"/>
</dbReference>
<proteinExistence type="predicted"/>
<sequence length="507" mass="59333">MRCTGKAQKRMRKIQTNSENRHNQNQNDFISRLPEDILLIILNKLPMEDAVATSLLSSKWRDLWKLTSNVDFNYRWVQVRRKEIHPSVNHFVRSHHGKEIKCFSVSLRCRKSMVPDVQSWITYAAKKNVEELCINLNDREDNRKNRTYHLHHLCFPACVLSFSSLVKLILKFLWLDMDYFPHCESLKELHLEKLVLPNDEINGITEKSPALQLLCLINCNLSENLHVNISPNSNLRKLIIEDEFVEYNRMQHIFLNAPKITRIEFLSSMPKRKYHIVNMGVGIEARFNLNRMFRERGAAKATCNGVLVRRYQQNLLGLLKTFQTAKVLEVCSWCIQVLSILKVRQQEILLFEATHLVLNTGLNGWELPGIALLLRACRKLENLVIVMNDEAEELQFNDAFQRIYAFKQEFYWKNQGASSTVCLQQLAVVEFRISHGDKFFRVTDNDIRDLETWKNNSIEKQFFPEDTIQGYSAGAELLRFLRSKSVNLGKLIFTTKKQQFQICLKKI</sequence>
<dbReference type="Gene3D" id="1.20.1280.50">
    <property type="match status" value="1"/>
</dbReference>
<dbReference type="CDD" id="cd22160">
    <property type="entry name" value="F-box_AtFBL13-like"/>
    <property type="match status" value="1"/>
</dbReference>
<dbReference type="Gene3D" id="3.80.10.10">
    <property type="entry name" value="Ribonuclease Inhibitor"/>
    <property type="match status" value="1"/>
</dbReference>
<dbReference type="InterPro" id="IPR032675">
    <property type="entry name" value="LRR_dom_sf"/>
</dbReference>
<evidence type="ECO:0000313" key="4">
    <source>
        <dbReference type="EMBL" id="KAJ9672064.1"/>
    </source>
</evidence>
<dbReference type="InterPro" id="IPR050232">
    <property type="entry name" value="FBL13/AtMIF1-like"/>
</dbReference>